<gene>
    <name evidence="4" type="ORF">METZ01_LOCUS179244</name>
</gene>
<dbReference type="Gene3D" id="3.30.1360.120">
    <property type="entry name" value="Probable tRNA modification gtpase trme, domain 1"/>
    <property type="match status" value="1"/>
</dbReference>
<evidence type="ECO:0000256" key="3">
    <source>
        <dbReference type="ARBA" id="ARBA00023128"/>
    </source>
</evidence>
<dbReference type="EMBL" id="UINC01034877">
    <property type="protein sequence ID" value="SVB26390.1"/>
    <property type="molecule type" value="Genomic_DNA"/>
</dbReference>
<proteinExistence type="predicted"/>
<dbReference type="NCBIfam" id="TIGR03317">
    <property type="entry name" value="ygfZ_signature"/>
    <property type="match status" value="1"/>
</dbReference>
<evidence type="ECO:0000313" key="4">
    <source>
        <dbReference type="EMBL" id="SVB26390.1"/>
    </source>
</evidence>
<keyword evidence="3" id="KW-0496">Mitochondrion</keyword>
<dbReference type="PANTHER" id="PTHR22602:SF0">
    <property type="entry name" value="TRANSFERASE CAF17, MITOCHONDRIAL-RELATED"/>
    <property type="match status" value="1"/>
</dbReference>
<reference evidence="4" key="1">
    <citation type="submission" date="2018-05" db="EMBL/GenBank/DDBJ databases">
        <authorList>
            <person name="Lanie J.A."/>
            <person name="Ng W.-L."/>
            <person name="Kazmierczak K.M."/>
            <person name="Andrzejewski T.M."/>
            <person name="Davidsen T.M."/>
            <person name="Wayne K.J."/>
            <person name="Tettelin H."/>
            <person name="Glass J.I."/>
            <person name="Rusch D."/>
            <person name="Podicherti R."/>
            <person name="Tsui H.-C.T."/>
            <person name="Winkler M.E."/>
        </authorList>
    </citation>
    <scope>NUCLEOTIDE SEQUENCE</scope>
</reference>
<comment type="subcellular location">
    <subcellularLocation>
        <location evidence="1">Mitochondrion</location>
    </subcellularLocation>
</comment>
<dbReference type="SUPFAM" id="SSF103025">
    <property type="entry name" value="Folate-binding domain"/>
    <property type="match status" value="1"/>
</dbReference>
<name>A0A382CJZ8_9ZZZZ</name>
<dbReference type="InterPro" id="IPR017703">
    <property type="entry name" value="YgfZ/GCV_T_CS"/>
</dbReference>
<dbReference type="AlphaFoldDB" id="A0A382CJZ8"/>
<accession>A0A382CJZ8</accession>
<sequence length="296" mass="34479">MNIKNVYILEDRGILFVNGLDAKEFLQNLVTNDINKVDNSNSCFASLLTPQGKFLFDFLIVKHKSGYFIDCEKKQADNLFKKLNIYKLRSKVEIMNLSNEFVIAAFSYEKFMSFKEAKDILGYTFKYREDPILLDPRHKKLGGRLIINLEKLYLSLKKLDLKSAEPNEYYKFSHELGIPQRDMDKLSDKLFGIECNFEELNGIDFKKGCYVGQENTSRIKLRDKLSKRLLPIQLIKGNLEEGASIFNNENEVGKVLINNDQPFGLIKYLSDHFNHEAEFRSENATFKIKKPDWIKK</sequence>
<dbReference type="InterPro" id="IPR045179">
    <property type="entry name" value="YgfZ/GcvT"/>
</dbReference>
<evidence type="ECO:0000256" key="2">
    <source>
        <dbReference type="ARBA" id="ARBA00022946"/>
    </source>
</evidence>
<protein>
    <submittedName>
        <fullName evidence="4">Uncharacterized protein</fullName>
    </submittedName>
</protein>
<dbReference type="InterPro" id="IPR027266">
    <property type="entry name" value="TrmE/GcvT-like"/>
</dbReference>
<dbReference type="GO" id="GO:0016226">
    <property type="term" value="P:iron-sulfur cluster assembly"/>
    <property type="evidence" value="ECO:0007669"/>
    <property type="project" value="TreeGrafter"/>
</dbReference>
<evidence type="ECO:0000256" key="1">
    <source>
        <dbReference type="ARBA" id="ARBA00004173"/>
    </source>
</evidence>
<dbReference type="GO" id="GO:0005739">
    <property type="term" value="C:mitochondrion"/>
    <property type="evidence" value="ECO:0007669"/>
    <property type="project" value="UniProtKB-SubCell"/>
</dbReference>
<organism evidence="4">
    <name type="scientific">marine metagenome</name>
    <dbReference type="NCBI Taxonomy" id="408172"/>
    <lineage>
        <taxon>unclassified sequences</taxon>
        <taxon>metagenomes</taxon>
        <taxon>ecological metagenomes</taxon>
    </lineage>
</organism>
<keyword evidence="2" id="KW-0809">Transit peptide</keyword>
<dbReference type="PANTHER" id="PTHR22602">
    <property type="entry name" value="TRANSFERASE CAF17, MITOCHONDRIAL-RELATED"/>
    <property type="match status" value="1"/>
</dbReference>